<dbReference type="STRING" id="1917485.BOO69_18090"/>
<dbReference type="AlphaFoldDB" id="A0A1J0WLR0"/>
<dbReference type="Pfam" id="PF00775">
    <property type="entry name" value="Dioxygenase_C"/>
    <property type="match status" value="1"/>
</dbReference>
<reference evidence="5 6" key="1">
    <citation type="submission" date="2016-11" db="EMBL/GenBank/DDBJ databases">
        <title>Complete genome sequence of Sulfitobacter sp. AM1-D1, a toxic bacteria associated with marine dinoflagellate Alexandrium minutum in East China Sea.</title>
        <authorList>
            <person name="Yang Q."/>
            <person name="Zhang X."/>
            <person name="Tian X."/>
        </authorList>
    </citation>
    <scope>NUCLEOTIDE SEQUENCE [LARGE SCALE GENOMIC DNA]</scope>
    <source>
        <strain evidence="5 6">AM1-D1</strain>
    </source>
</reference>
<evidence type="ECO:0000256" key="3">
    <source>
        <dbReference type="ARBA" id="ARBA00023002"/>
    </source>
</evidence>
<proteinExistence type="inferred from homology"/>
<dbReference type="PANTHER" id="PTHR33711">
    <property type="entry name" value="DIOXYGENASE, PUTATIVE (AFU_ORTHOLOGUE AFUA_2G02910)-RELATED"/>
    <property type="match status" value="1"/>
</dbReference>
<dbReference type="Gene3D" id="2.60.130.10">
    <property type="entry name" value="Aromatic compound dioxygenase"/>
    <property type="match status" value="1"/>
</dbReference>
<dbReference type="KEGG" id="suam:BOO69_18090"/>
<evidence type="ECO:0000256" key="2">
    <source>
        <dbReference type="ARBA" id="ARBA00022964"/>
    </source>
</evidence>
<dbReference type="PANTHER" id="PTHR33711:SF9">
    <property type="entry name" value="PROTOCATECHUATE 3,4-DIOXYGENASE ALPHA CHAIN"/>
    <property type="match status" value="1"/>
</dbReference>
<dbReference type="SUPFAM" id="SSF49482">
    <property type="entry name" value="Aromatic compound dioxygenase"/>
    <property type="match status" value="1"/>
</dbReference>
<gene>
    <name evidence="5" type="ORF">BOO69_18090</name>
</gene>
<dbReference type="InterPro" id="IPR012786">
    <property type="entry name" value="Protocat_dOase_a"/>
</dbReference>
<keyword evidence="6" id="KW-1185">Reference proteome</keyword>
<dbReference type="CDD" id="cd03463">
    <property type="entry name" value="3_4-PCD_alpha"/>
    <property type="match status" value="1"/>
</dbReference>
<comment type="similarity">
    <text evidence="1">Belongs to the intradiol ring-cleavage dioxygenase family.</text>
</comment>
<dbReference type="RefSeq" id="WP_071973457.1">
    <property type="nucleotide sequence ID" value="NZ_CP018076.1"/>
</dbReference>
<name>A0A1J0WLR0_9RHOB</name>
<accession>A0A1J0WLR0</accession>
<dbReference type="GO" id="GO:0008199">
    <property type="term" value="F:ferric iron binding"/>
    <property type="evidence" value="ECO:0007669"/>
    <property type="project" value="InterPro"/>
</dbReference>
<dbReference type="PROSITE" id="PS00083">
    <property type="entry name" value="INTRADIOL_DIOXYGENAS"/>
    <property type="match status" value="1"/>
</dbReference>
<evidence type="ECO:0000313" key="5">
    <source>
        <dbReference type="EMBL" id="APE45110.1"/>
    </source>
</evidence>
<feature type="domain" description="Intradiol ring-cleavage dioxygenases" evidence="4">
    <location>
        <begin position="54"/>
        <end position="82"/>
    </location>
</feature>
<evidence type="ECO:0000256" key="1">
    <source>
        <dbReference type="ARBA" id="ARBA00007825"/>
    </source>
</evidence>
<dbReference type="GO" id="GO:0018578">
    <property type="term" value="F:protocatechuate 3,4-dioxygenase activity"/>
    <property type="evidence" value="ECO:0007669"/>
    <property type="project" value="InterPro"/>
</dbReference>
<dbReference type="InterPro" id="IPR050770">
    <property type="entry name" value="Intradiol_RC_Dioxygenase"/>
</dbReference>
<evidence type="ECO:0000313" key="6">
    <source>
        <dbReference type="Proteomes" id="UP000181897"/>
    </source>
</evidence>
<protein>
    <submittedName>
        <fullName evidence="5">Protocatechuate 3,4-dioxygenase subunit alpha</fullName>
    </submittedName>
</protein>
<keyword evidence="3" id="KW-0560">Oxidoreductase</keyword>
<dbReference type="OrthoDB" id="9805815at2"/>
<sequence length="204" mass="22290">MVQRLDYLKESPSQTAGPYVHIGCTPNFTGIDIYGGDLGTKMKTGPVKGQEIVIKGTVFDGTGTPLRDAMIEIWQPDAAGLFPSLNETRGKADPNFTGWGRSPGDMETGEFSFDTVKPGAVPMPDGRMQAPHVTAWIVARGINIGLHTRIYFEDEAEANSADPLLSGIEHQNRVPTLLARKEADGVYRFDIHLQGPNETIFFDI</sequence>
<dbReference type="NCBIfam" id="TIGR02423">
    <property type="entry name" value="protocat_alph"/>
    <property type="match status" value="1"/>
</dbReference>
<organism evidence="5 6">
    <name type="scientific">Sulfitobacter alexandrii</name>
    <dbReference type="NCBI Taxonomy" id="1917485"/>
    <lineage>
        <taxon>Bacteria</taxon>
        <taxon>Pseudomonadati</taxon>
        <taxon>Pseudomonadota</taxon>
        <taxon>Alphaproteobacteria</taxon>
        <taxon>Rhodobacterales</taxon>
        <taxon>Roseobacteraceae</taxon>
        <taxon>Sulfitobacter</taxon>
    </lineage>
</organism>
<keyword evidence="2 5" id="KW-0223">Dioxygenase</keyword>
<evidence type="ECO:0000259" key="4">
    <source>
        <dbReference type="PROSITE" id="PS00083"/>
    </source>
</evidence>
<dbReference type="InterPro" id="IPR000627">
    <property type="entry name" value="Intradiol_dOase_C"/>
</dbReference>
<dbReference type="EMBL" id="CP018076">
    <property type="protein sequence ID" value="APE45110.1"/>
    <property type="molecule type" value="Genomic_DNA"/>
</dbReference>
<dbReference type="Proteomes" id="UP000181897">
    <property type="component" value="Chromosome"/>
</dbReference>
<dbReference type="InterPro" id="IPR015889">
    <property type="entry name" value="Intradiol_dOase_core"/>
</dbReference>